<keyword evidence="6 11" id="KW-1133">Transmembrane helix</keyword>
<proteinExistence type="inferred from homology"/>
<feature type="domain" description="HAMP" evidence="13">
    <location>
        <begin position="211"/>
        <end position="263"/>
    </location>
</feature>
<dbReference type="SUPFAM" id="SSF58104">
    <property type="entry name" value="Methyl-accepting chemotaxis protein (MCP) signaling domain"/>
    <property type="match status" value="1"/>
</dbReference>
<keyword evidence="8 10" id="KW-0807">Transducer</keyword>
<dbReference type="PROSITE" id="PS50885">
    <property type="entry name" value="HAMP"/>
    <property type="match status" value="1"/>
</dbReference>
<dbReference type="Pfam" id="PF12729">
    <property type="entry name" value="4HB_MCP_1"/>
    <property type="match status" value="1"/>
</dbReference>
<keyword evidence="3" id="KW-0488">Methylation</keyword>
<dbReference type="Proteomes" id="UP000189295">
    <property type="component" value="Unassembled WGS sequence"/>
</dbReference>
<dbReference type="Pfam" id="PF00015">
    <property type="entry name" value="MCPsignal"/>
    <property type="match status" value="1"/>
</dbReference>
<evidence type="ECO:0000256" key="4">
    <source>
        <dbReference type="ARBA" id="ARBA00022500"/>
    </source>
</evidence>
<dbReference type="GO" id="GO:0005886">
    <property type="term" value="C:plasma membrane"/>
    <property type="evidence" value="ECO:0007669"/>
    <property type="project" value="UniProtKB-SubCell"/>
</dbReference>
<keyword evidence="7 11" id="KW-0472">Membrane</keyword>
<keyword evidence="2" id="KW-1003">Cell membrane</keyword>
<dbReference type="GO" id="GO:0007165">
    <property type="term" value="P:signal transduction"/>
    <property type="evidence" value="ECO:0007669"/>
    <property type="project" value="UniProtKB-KW"/>
</dbReference>
<evidence type="ECO:0000313" key="15">
    <source>
        <dbReference type="Proteomes" id="UP000189295"/>
    </source>
</evidence>
<comment type="subcellular location">
    <subcellularLocation>
        <location evidence="1">Cell membrane</location>
    </subcellularLocation>
</comment>
<dbReference type="GO" id="GO:0006935">
    <property type="term" value="P:chemotaxis"/>
    <property type="evidence" value="ECO:0007669"/>
    <property type="project" value="UniProtKB-KW"/>
</dbReference>
<dbReference type="OrthoDB" id="2489132at2"/>
<evidence type="ECO:0000256" key="6">
    <source>
        <dbReference type="ARBA" id="ARBA00022989"/>
    </source>
</evidence>
<dbReference type="EMBL" id="MNPW01000004">
    <property type="protein sequence ID" value="ONH55382.1"/>
    <property type="molecule type" value="Genomic_DNA"/>
</dbReference>
<dbReference type="PRINTS" id="PR00260">
    <property type="entry name" value="CHEMTRNSDUCR"/>
</dbReference>
<name>A0A1V2KCF7_PSECE</name>
<evidence type="ECO:0000256" key="1">
    <source>
        <dbReference type="ARBA" id="ARBA00004236"/>
    </source>
</evidence>
<evidence type="ECO:0000256" key="10">
    <source>
        <dbReference type="PROSITE-ProRule" id="PRU00284"/>
    </source>
</evidence>
<evidence type="ECO:0000259" key="13">
    <source>
        <dbReference type="PROSITE" id="PS50885"/>
    </source>
</evidence>
<evidence type="ECO:0000256" key="5">
    <source>
        <dbReference type="ARBA" id="ARBA00022692"/>
    </source>
</evidence>
<dbReference type="RefSeq" id="WP_076951451.1">
    <property type="nucleotide sequence ID" value="NZ_MNPW01000004.1"/>
</dbReference>
<dbReference type="GO" id="GO:0004888">
    <property type="term" value="F:transmembrane signaling receptor activity"/>
    <property type="evidence" value="ECO:0007669"/>
    <property type="project" value="InterPro"/>
</dbReference>
<accession>A0A1V2KCF7</accession>
<evidence type="ECO:0000256" key="2">
    <source>
        <dbReference type="ARBA" id="ARBA00022475"/>
    </source>
</evidence>
<keyword evidence="4" id="KW-0145">Chemotaxis</keyword>
<feature type="transmembrane region" description="Helical" evidence="11">
    <location>
        <begin position="189"/>
        <end position="210"/>
    </location>
</feature>
<evidence type="ECO:0000313" key="14">
    <source>
        <dbReference type="EMBL" id="ONH55382.1"/>
    </source>
</evidence>
<feature type="domain" description="Methyl-accepting transducer" evidence="12">
    <location>
        <begin position="268"/>
        <end position="504"/>
    </location>
</feature>
<dbReference type="CDD" id="cd06225">
    <property type="entry name" value="HAMP"/>
    <property type="match status" value="1"/>
</dbReference>
<dbReference type="InterPro" id="IPR004090">
    <property type="entry name" value="Chemotax_Me-accpt_rcpt"/>
</dbReference>
<dbReference type="AlphaFoldDB" id="A0A1V2KCF7"/>
<dbReference type="Gene3D" id="1.10.287.950">
    <property type="entry name" value="Methyl-accepting chemotaxis protein"/>
    <property type="match status" value="1"/>
</dbReference>
<sequence>MKNWTLRQRILASFAVIIAIMLLMVVVSYSRLLQIETSQESVRDDAVPGVYLSSMIRSAWVDSYLETIDIIGLRDDKAFTNADRADYKSFEARIEQQMANYEKTVHSQADRMEFDNFKAAHINYNKVLAQVLERVEAKDLAGANVLLEEQLTPIWTEGRMKLNDIITENKNVSDRATAAIDESVLSAKISMAVSLVIAILAAGLCGLLLMRAIMSPMQRIVDILGTMRDGDLSKRLNLARKDEFNAVETGFNDMMTELTALVSQAQRSSVQVTTSVTEIAATSKQQQATATETAATTTEIGATSREIAATSKDLVRTMTEVSTAADQASVAAGSGQQGLARMEETMHSVMGAADLVNAKLAILNEKAGNINQVVVTIVKVADQTNLLSLNAAIEAEKAGEYGRGFAVVATEVRRLADQTAVATYDIEQMVREIQSAVSAGVMGMDKFSEEVRRGMFEVQQVGEQLSQIIHQVQALAPRVLMVNEGMQAQATGAEQINHALVQLGDASSQTVESLRQASFAIDELSQVAVGLRSGVSRFKV</sequence>
<gene>
    <name evidence="14" type="ORF">BLL36_10820</name>
</gene>
<comment type="caution">
    <text evidence="14">The sequence shown here is derived from an EMBL/GenBank/DDBJ whole genome shotgun (WGS) entry which is preliminary data.</text>
</comment>
<dbReference type="PROSITE" id="PS50111">
    <property type="entry name" value="CHEMOTAXIS_TRANSDUC_2"/>
    <property type="match status" value="1"/>
</dbReference>
<evidence type="ECO:0000256" key="7">
    <source>
        <dbReference type="ARBA" id="ARBA00023136"/>
    </source>
</evidence>
<protein>
    <submittedName>
        <fullName evidence="14">Methyl-accepting chemotaxis protein</fullName>
    </submittedName>
</protein>
<evidence type="ECO:0000256" key="11">
    <source>
        <dbReference type="SAM" id="Phobius"/>
    </source>
</evidence>
<dbReference type="PANTHER" id="PTHR32089:SF120">
    <property type="entry name" value="METHYL-ACCEPTING CHEMOTAXIS PROTEIN TLPQ"/>
    <property type="match status" value="1"/>
</dbReference>
<reference evidence="14 15" key="1">
    <citation type="submission" date="2016-10" db="EMBL/GenBank/DDBJ databases">
        <title>Pseudomonas lactis sp. nov. and Pseudomonas paralactis sp. nov., isolated from bovine raw milk.</title>
        <authorList>
            <person name="Von Neubeck M."/>
            <person name="Huptas C."/>
            <person name="Glueck C."/>
            <person name="Krewinkel M."/>
            <person name="Stoeckel M."/>
            <person name="Stressler T."/>
            <person name="Fischer L."/>
            <person name="Hinrichs J."/>
            <person name="Scherer S."/>
            <person name="Wenning M."/>
        </authorList>
    </citation>
    <scope>NUCLEOTIDE SEQUENCE [LARGE SCALE GENOMIC DNA]</scope>
    <source>
        <strain evidence="14 15">DSM 17516</strain>
    </source>
</reference>
<keyword evidence="5 11" id="KW-0812">Transmembrane</keyword>
<dbReference type="InterPro" id="IPR003660">
    <property type="entry name" value="HAMP_dom"/>
</dbReference>
<organism evidence="14 15">
    <name type="scientific">Pseudomonas cedrina subsp. cedrina</name>
    <dbReference type="NCBI Taxonomy" id="76762"/>
    <lineage>
        <taxon>Bacteria</taxon>
        <taxon>Pseudomonadati</taxon>
        <taxon>Pseudomonadota</taxon>
        <taxon>Gammaproteobacteria</taxon>
        <taxon>Pseudomonadales</taxon>
        <taxon>Pseudomonadaceae</taxon>
        <taxon>Pseudomonas</taxon>
    </lineage>
</organism>
<dbReference type="Pfam" id="PF00672">
    <property type="entry name" value="HAMP"/>
    <property type="match status" value="1"/>
</dbReference>
<comment type="similarity">
    <text evidence="9">Belongs to the methyl-accepting chemotaxis (MCP) protein family.</text>
</comment>
<dbReference type="PANTHER" id="PTHR32089">
    <property type="entry name" value="METHYL-ACCEPTING CHEMOTAXIS PROTEIN MCPB"/>
    <property type="match status" value="1"/>
</dbReference>
<feature type="transmembrane region" description="Helical" evidence="11">
    <location>
        <begin position="12"/>
        <end position="32"/>
    </location>
</feature>
<dbReference type="InterPro" id="IPR004089">
    <property type="entry name" value="MCPsignal_dom"/>
</dbReference>
<dbReference type="InterPro" id="IPR024478">
    <property type="entry name" value="HlyB_4HB_MCP"/>
</dbReference>
<dbReference type="SMART" id="SM00283">
    <property type="entry name" value="MA"/>
    <property type="match status" value="1"/>
</dbReference>
<evidence type="ECO:0000256" key="9">
    <source>
        <dbReference type="ARBA" id="ARBA00029447"/>
    </source>
</evidence>
<evidence type="ECO:0000256" key="3">
    <source>
        <dbReference type="ARBA" id="ARBA00022481"/>
    </source>
</evidence>
<evidence type="ECO:0000259" key="12">
    <source>
        <dbReference type="PROSITE" id="PS50111"/>
    </source>
</evidence>
<dbReference type="SMART" id="SM00304">
    <property type="entry name" value="HAMP"/>
    <property type="match status" value="1"/>
</dbReference>
<evidence type="ECO:0000256" key="8">
    <source>
        <dbReference type="ARBA" id="ARBA00023224"/>
    </source>
</evidence>